<dbReference type="SMART" id="SM01267">
    <property type="entry name" value="LAG1_DNAbind"/>
    <property type="match status" value="1"/>
</dbReference>
<dbReference type="OrthoDB" id="5600360at2759"/>
<dbReference type="FunFam" id="2.60.40.1450:FF:000001">
    <property type="entry name" value="Recombining binding protein suppressor of hairless"/>
    <property type="match status" value="1"/>
</dbReference>
<protein>
    <submittedName>
        <fullName evidence="12">Uncharacterized protein</fullName>
    </submittedName>
</protein>
<feature type="compositionally biased region" description="Low complexity" evidence="11">
    <location>
        <begin position="266"/>
        <end position="281"/>
    </location>
</feature>
<dbReference type="Gene3D" id="2.80.10.50">
    <property type="match status" value="1"/>
</dbReference>
<dbReference type="GO" id="GO:0000978">
    <property type="term" value="F:RNA polymerase II cis-regulatory region sequence-specific DNA binding"/>
    <property type="evidence" value="ECO:0007669"/>
    <property type="project" value="InterPro"/>
</dbReference>
<proteinExistence type="inferred from homology"/>
<keyword evidence="9" id="KW-0804">Transcription</keyword>
<dbReference type="Pfam" id="PF09270">
    <property type="entry name" value="BTD"/>
    <property type="match status" value="1"/>
</dbReference>
<dbReference type="GO" id="GO:0005654">
    <property type="term" value="C:nucleoplasm"/>
    <property type="evidence" value="ECO:0007669"/>
    <property type="project" value="UniProtKB-ARBA"/>
</dbReference>
<dbReference type="Gene3D" id="2.60.40.10">
    <property type="entry name" value="Immunoglobulins"/>
    <property type="match status" value="1"/>
</dbReference>
<dbReference type="FunFam" id="2.80.10.50:FF:000003">
    <property type="entry name" value="recombining binding protein suppressor of hairless"/>
    <property type="match status" value="1"/>
</dbReference>
<keyword evidence="8" id="KW-0010">Activator</keyword>
<comment type="subcellular location">
    <subcellularLocation>
        <location evidence="1">Nucleus</location>
    </subcellularLocation>
</comment>
<dbReference type="GO" id="GO:1990433">
    <property type="term" value="C:CSL-Notch-Mastermind transcription factor complex"/>
    <property type="evidence" value="ECO:0007669"/>
    <property type="project" value="UniProtKB-ARBA"/>
</dbReference>
<dbReference type="FunFam" id="2.60.40.10:FF:000074">
    <property type="entry name" value="Recombining binding protein suppressor of hairless, putative"/>
    <property type="match status" value="1"/>
</dbReference>
<dbReference type="GO" id="GO:0007219">
    <property type="term" value="P:Notch signaling pathway"/>
    <property type="evidence" value="ECO:0007669"/>
    <property type="project" value="UniProtKB-KW"/>
</dbReference>
<evidence type="ECO:0000256" key="10">
    <source>
        <dbReference type="ARBA" id="ARBA00023242"/>
    </source>
</evidence>
<name>A0A7R8W0P4_9CRUS</name>
<dbReference type="InterPro" id="IPR013783">
    <property type="entry name" value="Ig-like_fold"/>
</dbReference>
<comment type="similarity">
    <text evidence="2">Belongs to the Su(H) family.</text>
</comment>
<dbReference type="SMART" id="SM01268">
    <property type="entry name" value="BTD"/>
    <property type="match status" value="1"/>
</dbReference>
<sequence>HARPRPVLRTLRVVLALDWFPHSERDFRGHPDKRGGWVPTLSFLPSPLFTPPTPSPRPSSGYGYVLSPYDNPRDPSTPSQAGSGNPTGDLGSNPTWHNSAGGGSTPQPPPTPQQPSPYGSHEQQATPNPAESPTRHSYYGQDVKVSLADLSYHHQTPQHHHLGDQSGLLSHHPQHSGAGLHVPSPQGTVGGRPVDLTSPSPDAEGRYRHHNGSLSLSIDHDWSTPTTPAAVNEKSGFGYPRYPMIPGSLTPPDKLHGDQNASSVAHPPLNHSHSHLSHPNSAGAGGLQIMPPIQTPPSPLPTPSPPVPLDRYGECVSVAVTHNIRSEENIPLLFQQWACSNDAVIYPSPSPRMKDQRLTRDAMRRYLKERGDMVIMVLHAKVAQKSYGNEKRFFCPPPCIYLLGEGWRQKRAQMLRDGETEQGTQICAFIGIGNSDQDMQQLDLNGKDYCAAKTLFISDSDKRKHFMLSVKMFYACGADIGLFHSRRIKVISKPSKKKQSLKNADLCIASGTKIALFNRLRSQTVSTRYLHVENSNFHASSTQWGAFTIHLLDENESESEEFTVRDGYIHYGATVKIVCSVTGMALPRLVIRKVDKQMAILDADDPVSQLHKCAFYMKDTERMYLCLSQEKIIQFQATPCPKEPNKEMINDGASWTIISTEKAEYQFFEGMGPVRAPVTPVPVVHSLHLNGGGDVAMLELTGESFTPALKVWFGDVEAETMYRCQESMLCVVPDISSFRSGWQWVRQPTQVPVSLVRTDGVIYATGLTFTYTPEPGPRPHVSAADEVLGRTLPYMHAPLSGGLVPNSDGYLHHRGYSPPDGLSYDHGM</sequence>
<keyword evidence="10" id="KW-0539">Nucleus</keyword>
<dbReference type="GO" id="GO:0001228">
    <property type="term" value="F:DNA-binding transcription activator activity, RNA polymerase II-specific"/>
    <property type="evidence" value="ECO:0007669"/>
    <property type="project" value="InterPro"/>
</dbReference>
<evidence type="ECO:0000313" key="12">
    <source>
        <dbReference type="EMBL" id="CAD7222528.1"/>
    </source>
</evidence>
<feature type="compositionally biased region" description="Pro residues" evidence="11">
    <location>
        <begin position="293"/>
        <end position="306"/>
    </location>
</feature>
<dbReference type="SUPFAM" id="SSF81296">
    <property type="entry name" value="E set domains"/>
    <property type="match status" value="1"/>
</dbReference>
<dbReference type="InterPro" id="IPR037095">
    <property type="entry name" value="RBP-J/Cbf11_DNA-bd_sf"/>
</dbReference>
<dbReference type="Pfam" id="PF09271">
    <property type="entry name" value="LAG1-DNAbind"/>
    <property type="match status" value="1"/>
</dbReference>
<dbReference type="SUPFAM" id="SSF49417">
    <property type="entry name" value="p53-like transcription factors"/>
    <property type="match status" value="1"/>
</dbReference>
<feature type="compositionally biased region" description="Polar residues" evidence="11">
    <location>
        <begin position="74"/>
        <end position="98"/>
    </location>
</feature>
<dbReference type="SUPFAM" id="SSF110217">
    <property type="entry name" value="DNA-binding protein LAG-1 (CSL)"/>
    <property type="match status" value="1"/>
</dbReference>
<dbReference type="InterPro" id="IPR040159">
    <property type="entry name" value="CLS_fam"/>
</dbReference>
<keyword evidence="5" id="KW-0914">Notch signaling pathway</keyword>
<dbReference type="InterPro" id="IPR015351">
    <property type="entry name" value="RBP-J/Cbf11/Cbf12_DNA-bd"/>
</dbReference>
<evidence type="ECO:0000256" key="5">
    <source>
        <dbReference type="ARBA" id="ARBA00022976"/>
    </source>
</evidence>
<dbReference type="GO" id="GO:0048513">
    <property type="term" value="P:animal organ development"/>
    <property type="evidence" value="ECO:0007669"/>
    <property type="project" value="UniProtKB-ARBA"/>
</dbReference>
<evidence type="ECO:0000256" key="3">
    <source>
        <dbReference type="ARBA" id="ARBA00022491"/>
    </source>
</evidence>
<evidence type="ECO:0000256" key="7">
    <source>
        <dbReference type="ARBA" id="ARBA00023125"/>
    </source>
</evidence>
<feature type="region of interest" description="Disordered" evidence="11">
    <location>
        <begin position="242"/>
        <end position="306"/>
    </location>
</feature>
<accession>A0A7R8W0P4</accession>
<dbReference type="InterPro" id="IPR008967">
    <property type="entry name" value="p53-like_TF_DNA-bd_sf"/>
</dbReference>
<feature type="compositionally biased region" description="Polar residues" evidence="11">
    <location>
        <begin position="121"/>
        <end position="131"/>
    </location>
</feature>
<keyword evidence="3" id="KW-0678">Repressor</keyword>
<dbReference type="EMBL" id="OB660069">
    <property type="protein sequence ID" value="CAD7222528.1"/>
    <property type="molecule type" value="Genomic_DNA"/>
</dbReference>
<evidence type="ECO:0000256" key="8">
    <source>
        <dbReference type="ARBA" id="ARBA00023159"/>
    </source>
</evidence>
<keyword evidence="4" id="KW-0677">Repeat</keyword>
<dbReference type="Gene3D" id="2.60.40.1450">
    <property type="entry name" value="LAG1, DNA binding domain"/>
    <property type="match status" value="1"/>
</dbReference>
<evidence type="ECO:0000256" key="9">
    <source>
        <dbReference type="ARBA" id="ARBA00023163"/>
    </source>
</evidence>
<evidence type="ECO:0000256" key="2">
    <source>
        <dbReference type="ARBA" id="ARBA00009704"/>
    </source>
</evidence>
<feature type="compositionally biased region" description="Pro residues" evidence="11">
    <location>
        <begin position="48"/>
        <end position="57"/>
    </location>
</feature>
<dbReference type="CDD" id="cd01176">
    <property type="entry name" value="IPT_RBP-Jkappa"/>
    <property type="match status" value="1"/>
</dbReference>
<dbReference type="AlphaFoldDB" id="A0A7R8W0P4"/>
<dbReference type="InterPro" id="IPR038007">
    <property type="entry name" value="RBP-Jkappa_IPT"/>
</dbReference>
<feature type="region of interest" description="Disordered" evidence="11">
    <location>
        <begin position="154"/>
        <end position="206"/>
    </location>
</feature>
<feature type="region of interest" description="Disordered" evidence="11">
    <location>
        <begin position="48"/>
        <end position="136"/>
    </location>
</feature>
<evidence type="ECO:0000256" key="11">
    <source>
        <dbReference type="SAM" id="MobiDB-lite"/>
    </source>
</evidence>
<dbReference type="PANTHER" id="PTHR10665">
    <property type="entry name" value="RECOMBINING BINDING PROTEIN SUPPRESSOR OF HAIRLESS"/>
    <property type="match status" value="1"/>
</dbReference>
<keyword evidence="7" id="KW-0238">DNA-binding</keyword>
<evidence type="ECO:0000256" key="4">
    <source>
        <dbReference type="ARBA" id="ARBA00022737"/>
    </source>
</evidence>
<dbReference type="InterPro" id="IPR014756">
    <property type="entry name" value="Ig_E-set"/>
</dbReference>
<reference evidence="12" key="1">
    <citation type="submission" date="2020-11" db="EMBL/GenBank/DDBJ databases">
        <authorList>
            <person name="Tran Van P."/>
        </authorList>
    </citation>
    <scope>NUCLEOTIDE SEQUENCE</scope>
</reference>
<dbReference type="InterPro" id="IPR036358">
    <property type="entry name" value="BTD_sf"/>
</dbReference>
<keyword evidence="6" id="KW-0805">Transcription regulation</keyword>
<feature type="non-terminal residue" evidence="12">
    <location>
        <position position="1"/>
    </location>
</feature>
<dbReference type="GO" id="GO:0000122">
    <property type="term" value="P:negative regulation of transcription by RNA polymerase II"/>
    <property type="evidence" value="ECO:0007669"/>
    <property type="project" value="UniProtKB-ARBA"/>
</dbReference>
<dbReference type="InterPro" id="IPR015350">
    <property type="entry name" value="Beta-trefoil_DNA-bd_dom"/>
</dbReference>
<evidence type="ECO:0000256" key="6">
    <source>
        <dbReference type="ARBA" id="ARBA00023015"/>
    </source>
</evidence>
<organism evidence="12">
    <name type="scientific">Cyprideis torosa</name>
    <dbReference type="NCBI Taxonomy" id="163714"/>
    <lineage>
        <taxon>Eukaryota</taxon>
        <taxon>Metazoa</taxon>
        <taxon>Ecdysozoa</taxon>
        <taxon>Arthropoda</taxon>
        <taxon>Crustacea</taxon>
        <taxon>Oligostraca</taxon>
        <taxon>Ostracoda</taxon>
        <taxon>Podocopa</taxon>
        <taxon>Podocopida</taxon>
        <taxon>Cytherocopina</taxon>
        <taxon>Cytheroidea</taxon>
        <taxon>Cytherideidae</taxon>
        <taxon>Cyprideis</taxon>
    </lineage>
</organism>
<evidence type="ECO:0000256" key="1">
    <source>
        <dbReference type="ARBA" id="ARBA00004123"/>
    </source>
</evidence>
<gene>
    <name evidence="12" type="ORF">CTOB1V02_LOCUS530</name>
</gene>
<dbReference type="Pfam" id="PF20144">
    <property type="entry name" value="TIG_SUH"/>
    <property type="match status" value="1"/>
</dbReference>
<feature type="compositionally biased region" description="Pro residues" evidence="11">
    <location>
        <begin position="106"/>
        <end position="115"/>
    </location>
</feature>